<evidence type="ECO:0000313" key="2">
    <source>
        <dbReference type="Proteomes" id="UP000712600"/>
    </source>
</evidence>
<organism evidence="1 2">
    <name type="scientific">Brassica cretica</name>
    <name type="common">Mustard</name>
    <dbReference type="NCBI Taxonomy" id="69181"/>
    <lineage>
        <taxon>Eukaryota</taxon>
        <taxon>Viridiplantae</taxon>
        <taxon>Streptophyta</taxon>
        <taxon>Embryophyta</taxon>
        <taxon>Tracheophyta</taxon>
        <taxon>Spermatophyta</taxon>
        <taxon>Magnoliopsida</taxon>
        <taxon>eudicotyledons</taxon>
        <taxon>Gunneridae</taxon>
        <taxon>Pentapetalae</taxon>
        <taxon>rosids</taxon>
        <taxon>malvids</taxon>
        <taxon>Brassicales</taxon>
        <taxon>Brassicaceae</taxon>
        <taxon>Brassiceae</taxon>
        <taxon>Brassica</taxon>
    </lineage>
</organism>
<protein>
    <submittedName>
        <fullName evidence="1">Uncharacterized protein</fullName>
    </submittedName>
</protein>
<gene>
    <name evidence="1" type="ORF">F2Q69_00017687</name>
</gene>
<sequence>MVPCALTALDHWSPQVKGQGRNIASDDEMWIHVVELSVLLVTKLHPNNPETVQVL</sequence>
<evidence type="ECO:0000313" key="1">
    <source>
        <dbReference type="EMBL" id="KAF3556792.1"/>
    </source>
</evidence>
<proteinExistence type="predicted"/>
<dbReference type="EMBL" id="QGKX02000996">
    <property type="protein sequence ID" value="KAF3556792.1"/>
    <property type="molecule type" value="Genomic_DNA"/>
</dbReference>
<dbReference type="PANTHER" id="PTHR14873">
    <property type="entry name" value="OS06G0694100 PROTEIN"/>
    <property type="match status" value="1"/>
</dbReference>
<dbReference type="PANTHER" id="PTHR14873:SF1">
    <property type="entry name" value="OS06G0694100 PROTEIN"/>
    <property type="match status" value="1"/>
</dbReference>
<name>A0A8S9QSN1_BRACR</name>
<dbReference type="Proteomes" id="UP000712600">
    <property type="component" value="Unassembled WGS sequence"/>
</dbReference>
<reference evidence="1" key="1">
    <citation type="submission" date="2019-12" db="EMBL/GenBank/DDBJ databases">
        <title>Genome sequencing and annotation of Brassica cretica.</title>
        <authorList>
            <person name="Studholme D.J."/>
            <person name="Sarris P."/>
        </authorList>
    </citation>
    <scope>NUCLEOTIDE SEQUENCE</scope>
    <source>
        <strain evidence="1">PFS-109/04</strain>
        <tissue evidence="1">Leaf</tissue>
    </source>
</reference>
<accession>A0A8S9QSN1</accession>
<dbReference type="AlphaFoldDB" id="A0A8S9QSN1"/>
<comment type="caution">
    <text evidence="1">The sequence shown here is derived from an EMBL/GenBank/DDBJ whole genome shotgun (WGS) entry which is preliminary data.</text>
</comment>